<dbReference type="GO" id="GO:0003677">
    <property type="term" value="F:DNA binding"/>
    <property type="evidence" value="ECO:0007669"/>
    <property type="project" value="InterPro"/>
</dbReference>
<dbReference type="SUPFAM" id="SSF54171">
    <property type="entry name" value="DNA-binding domain"/>
    <property type="match status" value="1"/>
</dbReference>
<dbReference type="InterPro" id="IPR044925">
    <property type="entry name" value="His-Me_finger_sf"/>
</dbReference>
<dbReference type="AlphaFoldDB" id="T0GQC0"/>
<dbReference type="eggNOG" id="ENOG50318PV">
    <property type="taxonomic scope" value="Bacteria"/>
</dbReference>
<evidence type="ECO:0000313" key="3">
    <source>
        <dbReference type="Proteomes" id="UP000015524"/>
    </source>
</evidence>
<dbReference type="GO" id="GO:0004519">
    <property type="term" value="F:endonuclease activity"/>
    <property type="evidence" value="ECO:0007669"/>
    <property type="project" value="UniProtKB-KW"/>
</dbReference>
<dbReference type="InterPro" id="IPR003615">
    <property type="entry name" value="HNH_nuc"/>
</dbReference>
<dbReference type="Proteomes" id="UP000015524">
    <property type="component" value="Unassembled WGS sequence"/>
</dbReference>
<organism evidence="2 3">
    <name type="scientific">Sphingobium baderi LL03</name>
    <dbReference type="NCBI Taxonomy" id="1114964"/>
    <lineage>
        <taxon>Bacteria</taxon>
        <taxon>Pseudomonadati</taxon>
        <taxon>Pseudomonadota</taxon>
        <taxon>Alphaproteobacteria</taxon>
        <taxon>Sphingomonadales</taxon>
        <taxon>Sphingomonadaceae</taxon>
        <taxon>Sphingobium</taxon>
    </lineage>
</organism>
<accession>T0GQC0</accession>
<keyword evidence="3" id="KW-1185">Reference proteome</keyword>
<proteinExistence type="predicted"/>
<dbReference type="Pfam" id="PF13392">
    <property type="entry name" value="HNH_3"/>
    <property type="match status" value="1"/>
</dbReference>
<dbReference type="Gene3D" id="1.20.5.2050">
    <property type="match status" value="1"/>
</dbReference>
<name>T0GQC0_9SPHN</name>
<dbReference type="EMBL" id="ATIB01000017">
    <property type="protein sequence ID" value="EQB06136.1"/>
    <property type="molecule type" value="Genomic_DNA"/>
</dbReference>
<gene>
    <name evidence="2" type="ORF">L485_01015</name>
</gene>
<dbReference type="InterPro" id="IPR016177">
    <property type="entry name" value="DNA-bd_dom_sf"/>
</dbReference>
<reference evidence="2 3" key="1">
    <citation type="journal article" date="2013" name="Genome Announc.">
        <title>Draft Genome Sequence of a Hexachlorocyclohexane-Degrading Bacterium, Sphingobium baderi Strain LL03T.</title>
        <authorList>
            <person name="Kaur J."/>
            <person name="Verma H."/>
            <person name="Tripathi C."/>
            <person name="Khurana J.P."/>
            <person name="Lal R."/>
        </authorList>
    </citation>
    <scope>NUCLEOTIDE SEQUENCE [LARGE SCALE GENOMIC DNA]</scope>
    <source>
        <strain evidence="2 3">LL03</strain>
    </source>
</reference>
<dbReference type="SUPFAM" id="SSF54060">
    <property type="entry name" value="His-Me finger endonucleases"/>
    <property type="match status" value="1"/>
</dbReference>
<keyword evidence="2" id="KW-0255">Endonuclease</keyword>
<feature type="domain" description="HNH nuclease" evidence="1">
    <location>
        <begin position="1"/>
        <end position="39"/>
    </location>
</feature>
<evidence type="ECO:0000259" key="1">
    <source>
        <dbReference type="Pfam" id="PF13392"/>
    </source>
</evidence>
<keyword evidence="2" id="KW-0378">Hydrolase</keyword>
<protein>
    <submittedName>
        <fullName evidence="2">Endonuclease</fullName>
    </submittedName>
</protein>
<keyword evidence="2" id="KW-0540">Nuclease</keyword>
<evidence type="ECO:0000313" key="2">
    <source>
        <dbReference type="EMBL" id="EQB06136.1"/>
    </source>
</evidence>
<sequence>MWALEYGAWPEIYIDHIDGCQSNDKINNLRPATEKTNMRNLKRSSNNRSGCTGVFWNSQKSKWAATIKVNRKNIHLGFSPYFEVACALRKAAEDRYGFHPNHGRHS</sequence>
<comment type="caution">
    <text evidence="2">The sequence shown here is derived from an EMBL/GenBank/DDBJ whole genome shotgun (WGS) entry which is preliminary data.</text>
</comment>